<dbReference type="FunFam" id="1.10.10.60:FF:000010">
    <property type="entry name" value="Transcriptional activator Myb isoform A"/>
    <property type="match status" value="1"/>
</dbReference>
<keyword evidence="10" id="KW-1185">Reference proteome</keyword>
<proteinExistence type="predicted"/>
<feature type="domain" description="Myb-like" evidence="7">
    <location>
        <begin position="41"/>
        <end position="91"/>
    </location>
</feature>
<dbReference type="PANTHER" id="PTHR45614">
    <property type="entry name" value="MYB PROTEIN-RELATED"/>
    <property type="match status" value="1"/>
</dbReference>
<keyword evidence="5" id="KW-0804">Transcription</keyword>
<dbReference type="Gene3D" id="1.10.10.60">
    <property type="entry name" value="Homeodomain-like"/>
    <property type="match status" value="2"/>
</dbReference>
<feature type="domain" description="Myb-like" evidence="7">
    <location>
        <begin position="1"/>
        <end position="40"/>
    </location>
</feature>
<sequence length="183" mass="21238">MYRKLKELVEIHGTKKWTMIANILEGREGKQCRERWLNHLRPNIKRDAWTEEEDQILVDAHKVSGTKWTEIAKQLSGRSENAIKNHWNATKRRIIKTKKNGEDVIRPHNNILKNYLKDASINKKPSKQAEVFGLTKNTMDDDECEGVYDEERNLSLNVTTQNTKSMVDESVTSVYVPEPATFT</sequence>
<reference evidence="9 10" key="1">
    <citation type="submission" date="2022-03" db="EMBL/GenBank/DDBJ databases">
        <authorList>
            <person name="Nunn A."/>
            <person name="Chopra R."/>
            <person name="Nunn A."/>
            <person name="Contreras Garrido A."/>
        </authorList>
    </citation>
    <scope>NUCLEOTIDE SEQUENCE [LARGE SCALE GENOMIC DNA]</scope>
</reference>
<keyword evidence="6" id="KW-0539">Nucleus</keyword>
<name>A0AAU9T730_THLAR</name>
<evidence type="ECO:0000313" key="10">
    <source>
        <dbReference type="Proteomes" id="UP000836841"/>
    </source>
</evidence>
<dbReference type="PANTHER" id="PTHR45614:SF273">
    <property type="entry name" value="MYB DOMAIN PROTEIN 100-RELATED"/>
    <property type="match status" value="1"/>
</dbReference>
<dbReference type="InterPro" id="IPR017930">
    <property type="entry name" value="Myb_dom"/>
</dbReference>
<evidence type="ECO:0000256" key="6">
    <source>
        <dbReference type="ARBA" id="ARBA00023242"/>
    </source>
</evidence>
<dbReference type="Proteomes" id="UP000836841">
    <property type="component" value="Chromosome 7"/>
</dbReference>
<protein>
    <submittedName>
        <fullName evidence="9">Uncharacterized protein</fullName>
    </submittedName>
</protein>
<comment type="subcellular location">
    <subcellularLocation>
        <location evidence="1">Nucleus</location>
    </subcellularLocation>
</comment>
<keyword evidence="2" id="KW-0677">Repeat</keyword>
<dbReference type="InterPro" id="IPR050560">
    <property type="entry name" value="MYB_TF"/>
</dbReference>
<evidence type="ECO:0000259" key="8">
    <source>
        <dbReference type="PROSITE" id="PS51294"/>
    </source>
</evidence>
<dbReference type="GO" id="GO:0005634">
    <property type="term" value="C:nucleus"/>
    <property type="evidence" value="ECO:0007669"/>
    <property type="project" value="UniProtKB-SubCell"/>
</dbReference>
<feature type="domain" description="HTH myb-type" evidence="8">
    <location>
        <begin position="41"/>
        <end position="95"/>
    </location>
</feature>
<dbReference type="PROSITE" id="PS51294">
    <property type="entry name" value="HTH_MYB"/>
    <property type="match status" value="2"/>
</dbReference>
<dbReference type="InterPro" id="IPR001005">
    <property type="entry name" value="SANT/Myb"/>
</dbReference>
<organism evidence="9 10">
    <name type="scientific">Thlaspi arvense</name>
    <name type="common">Field penny-cress</name>
    <dbReference type="NCBI Taxonomy" id="13288"/>
    <lineage>
        <taxon>Eukaryota</taxon>
        <taxon>Viridiplantae</taxon>
        <taxon>Streptophyta</taxon>
        <taxon>Embryophyta</taxon>
        <taxon>Tracheophyta</taxon>
        <taxon>Spermatophyta</taxon>
        <taxon>Magnoliopsida</taxon>
        <taxon>eudicotyledons</taxon>
        <taxon>Gunneridae</taxon>
        <taxon>Pentapetalae</taxon>
        <taxon>rosids</taxon>
        <taxon>malvids</taxon>
        <taxon>Brassicales</taxon>
        <taxon>Brassicaceae</taxon>
        <taxon>Thlaspideae</taxon>
        <taxon>Thlaspi</taxon>
    </lineage>
</organism>
<dbReference type="SMART" id="SM00717">
    <property type="entry name" value="SANT"/>
    <property type="match status" value="2"/>
</dbReference>
<evidence type="ECO:0000256" key="2">
    <source>
        <dbReference type="ARBA" id="ARBA00022737"/>
    </source>
</evidence>
<dbReference type="PROSITE" id="PS50090">
    <property type="entry name" value="MYB_LIKE"/>
    <property type="match status" value="2"/>
</dbReference>
<evidence type="ECO:0000256" key="4">
    <source>
        <dbReference type="ARBA" id="ARBA00023125"/>
    </source>
</evidence>
<keyword evidence="3" id="KW-0805">Transcription regulation</keyword>
<dbReference type="CDD" id="cd00167">
    <property type="entry name" value="SANT"/>
    <property type="match status" value="2"/>
</dbReference>
<dbReference type="GO" id="GO:0000981">
    <property type="term" value="F:DNA-binding transcription factor activity, RNA polymerase II-specific"/>
    <property type="evidence" value="ECO:0007669"/>
    <property type="project" value="TreeGrafter"/>
</dbReference>
<evidence type="ECO:0000256" key="3">
    <source>
        <dbReference type="ARBA" id="ARBA00023015"/>
    </source>
</evidence>
<dbReference type="SUPFAM" id="SSF46689">
    <property type="entry name" value="Homeodomain-like"/>
    <property type="match status" value="1"/>
</dbReference>
<dbReference type="AlphaFoldDB" id="A0AAU9T730"/>
<evidence type="ECO:0000259" key="7">
    <source>
        <dbReference type="PROSITE" id="PS50090"/>
    </source>
</evidence>
<dbReference type="GO" id="GO:0000978">
    <property type="term" value="F:RNA polymerase II cis-regulatory region sequence-specific DNA binding"/>
    <property type="evidence" value="ECO:0007669"/>
    <property type="project" value="TreeGrafter"/>
</dbReference>
<keyword evidence="4" id="KW-0238">DNA-binding</keyword>
<feature type="domain" description="HTH myb-type" evidence="8">
    <location>
        <begin position="1"/>
        <end position="40"/>
    </location>
</feature>
<evidence type="ECO:0000256" key="5">
    <source>
        <dbReference type="ARBA" id="ARBA00023163"/>
    </source>
</evidence>
<gene>
    <name evidence="9" type="ORF">TAV2_LOCUS23201</name>
</gene>
<evidence type="ECO:0000256" key="1">
    <source>
        <dbReference type="ARBA" id="ARBA00004123"/>
    </source>
</evidence>
<dbReference type="Pfam" id="PF00249">
    <property type="entry name" value="Myb_DNA-binding"/>
    <property type="match status" value="2"/>
</dbReference>
<dbReference type="EMBL" id="OU466863">
    <property type="protein sequence ID" value="CAH2080052.1"/>
    <property type="molecule type" value="Genomic_DNA"/>
</dbReference>
<accession>A0AAU9T730</accession>
<dbReference type="InterPro" id="IPR009057">
    <property type="entry name" value="Homeodomain-like_sf"/>
</dbReference>
<evidence type="ECO:0000313" key="9">
    <source>
        <dbReference type="EMBL" id="CAH2080052.1"/>
    </source>
</evidence>